<keyword evidence="2" id="KW-1185">Reference proteome</keyword>
<dbReference type="InterPro" id="IPR050150">
    <property type="entry name" value="IgV_Light_Chain"/>
</dbReference>
<sequence length="86" mass="9682">NEEIVVTGSPASLTVSQGERYQQKQRANLKLLICFISNLTSRIITHFSVSESVTSYSLTISNMEVEDAATYYRQQKNSVLFTRSTT</sequence>
<dbReference type="SUPFAM" id="SSF48726">
    <property type="entry name" value="Immunoglobulin"/>
    <property type="match status" value="1"/>
</dbReference>
<dbReference type="AlphaFoldDB" id="A0A1A6HBK7"/>
<dbReference type="InterPro" id="IPR036179">
    <property type="entry name" value="Ig-like_dom_sf"/>
</dbReference>
<evidence type="ECO:0000313" key="2">
    <source>
        <dbReference type="Proteomes" id="UP000092124"/>
    </source>
</evidence>
<name>A0A1A6HBK7_NEOLE</name>
<feature type="non-terminal residue" evidence="1">
    <location>
        <position position="1"/>
    </location>
</feature>
<reference evidence="1 2" key="1">
    <citation type="submission" date="2016-06" db="EMBL/GenBank/DDBJ databases">
        <title>The Draft Genome Sequence and Annotation of the Desert Woodrat Neotoma lepida.</title>
        <authorList>
            <person name="Campbell M."/>
            <person name="Oakeson K.F."/>
            <person name="Yandell M."/>
            <person name="Halpert J.R."/>
            <person name="Dearing D."/>
        </authorList>
    </citation>
    <scope>NUCLEOTIDE SEQUENCE [LARGE SCALE GENOMIC DNA]</scope>
    <source>
        <strain evidence="1">417</strain>
        <tissue evidence="1">Liver</tissue>
    </source>
</reference>
<gene>
    <name evidence="1" type="ORF">A6R68_17869</name>
</gene>
<dbReference type="STRING" id="56216.A0A1A6HBK7"/>
<evidence type="ECO:0000313" key="1">
    <source>
        <dbReference type="EMBL" id="OBS75679.1"/>
    </source>
</evidence>
<dbReference type="EMBL" id="LZPO01035761">
    <property type="protein sequence ID" value="OBS75679.1"/>
    <property type="molecule type" value="Genomic_DNA"/>
</dbReference>
<organism evidence="1 2">
    <name type="scientific">Neotoma lepida</name>
    <name type="common">Desert woodrat</name>
    <dbReference type="NCBI Taxonomy" id="56216"/>
    <lineage>
        <taxon>Eukaryota</taxon>
        <taxon>Metazoa</taxon>
        <taxon>Chordata</taxon>
        <taxon>Craniata</taxon>
        <taxon>Vertebrata</taxon>
        <taxon>Euteleostomi</taxon>
        <taxon>Mammalia</taxon>
        <taxon>Eutheria</taxon>
        <taxon>Euarchontoglires</taxon>
        <taxon>Glires</taxon>
        <taxon>Rodentia</taxon>
        <taxon>Myomorpha</taxon>
        <taxon>Muroidea</taxon>
        <taxon>Cricetidae</taxon>
        <taxon>Neotominae</taxon>
        <taxon>Neotoma</taxon>
    </lineage>
</organism>
<comment type="caution">
    <text evidence="1">The sequence shown here is derived from an EMBL/GenBank/DDBJ whole genome shotgun (WGS) entry which is preliminary data.</text>
</comment>
<protein>
    <submittedName>
        <fullName evidence="1">Uncharacterized protein</fullName>
    </submittedName>
</protein>
<proteinExistence type="predicted"/>
<dbReference type="InterPro" id="IPR013783">
    <property type="entry name" value="Ig-like_fold"/>
</dbReference>
<dbReference type="Proteomes" id="UP000092124">
    <property type="component" value="Unassembled WGS sequence"/>
</dbReference>
<dbReference type="PANTHER" id="PTHR23267">
    <property type="entry name" value="IMMUNOGLOBULIN LIGHT CHAIN"/>
    <property type="match status" value="1"/>
</dbReference>
<dbReference type="Gene3D" id="2.60.40.10">
    <property type="entry name" value="Immunoglobulins"/>
    <property type="match status" value="1"/>
</dbReference>
<accession>A0A1A6HBK7</accession>